<keyword evidence="6" id="KW-1185">Reference proteome</keyword>
<dbReference type="InterPro" id="IPR058637">
    <property type="entry name" value="YknX-like_C"/>
</dbReference>
<organism evidence="5 6">
    <name type="scientific">Brevibacillus panacihumi W25</name>
    <dbReference type="NCBI Taxonomy" id="1408254"/>
    <lineage>
        <taxon>Bacteria</taxon>
        <taxon>Bacillati</taxon>
        <taxon>Bacillota</taxon>
        <taxon>Bacilli</taxon>
        <taxon>Bacillales</taxon>
        <taxon>Paenibacillaceae</taxon>
        <taxon>Brevibacillus</taxon>
    </lineage>
</organism>
<feature type="coiled-coil region" evidence="2">
    <location>
        <begin position="148"/>
        <end position="206"/>
    </location>
</feature>
<proteinExistence type="inferred from homology"/>
<evidence type="ECO:0000256" key="2">
    <source>
        <dbReference type="SAM" id="Coils"/>
    </source>
</evidence>
<protein>
    <submittedName>
        <fullName evidence="5">RND transporter</fullName>
    </submittedName>
</protein>
<evidence type="ECO:0000259" key="3">
    <source>
        <dbReference type="Pfam" id="PF25881"/>
    </source>
</evidence>
<name>V6M2M7_9BACL</name>
<dbReference type="GO" id="GO:0015562">
    <property type="term" value="F:efflux transmembrane transporter activity"/>
    <property type="evidence" value="ECO:0007669"/>
    <property type="project" value="TreeGrafter"/>
</dbReference>
<feature type="domain" description="YbhG-like alpha-helical hairpin" evidence="3">
    <location>
        <begin position="114"/>
        <end position="230"/>
    </location>
</feature>
<comment type="similarity">
    <text evidence="1">Belongs to the membrane fusion protein (MFP) (TC 8.A.1) family.</text>
</comment>
<dbReference type="Gene3D" id="2.40.420.20">
    <property type="match status" value="1"/>
</dbReference>
<dbReference type="SUPFAM" id="SSF111369">
    <property type="entry name" value="HlyD-like secretion proteins"/>
    <property type="match status" value="2"/>
</dbReference>
<dbReference type="NCBIfam" id="TIGR01730">
    <property type="entry name" value="RND_mfp"/>
    <property type="match status" value="1"/>
</dbReference>
<dbReference type="Gene3D" id="1.10.287.470">
    <property type="entry name" value="Helix hairpin bin"/>
    <property type="match status" value="1"/>
</dbReference>
<evidence type="ECO:0000259" key="4">
    <source>
        <dbReference type="Pfam" id="PF25989"/>
    </source>
</evidence>
<keyword evidence="2" id="KW-0175">Coiled coil</keyword>
<dbReference type="HOGENOM" id="CLU_018816_14_4_9"/>
<dbReference type="Gene3D" id="2.40.50.100">
    <property type="match status" value="1"/>
</dbReference>
<comment type="caution">
    <text evidence="5">The sequence shown here is derived from an EMBL/GenBank/DDBJ whole genome shotgun (WGS) entry which is preliminary data.</text>
</comment>
<accession>V6M2M7</accession>
<dbReference type="eggNOG" id="COG0845">
    <property type="taxonomic scope" value="Bacteria"/>
</dbReference>
<dbReference type="EMBL" id="AYJU01000018">
    <property type="protein sequence ID" value="EST52135.1"/>
    <property type="molecule type" value="Genomic_DNA"/>
</dbReference>
<reference evidence="5 6" key="1">
    <citation type="journal article" date="2014" name="Genome Announc.">
        <title>Draft Genome Sequence of Brevibacillus panacihumi Strain W25, a Halotolerant Hydrocarbon-Degrading Bacterium.</title>
        <authorList>
            <person name="Wang X."/>
            <person name="Jin D."/>
            <person name="Zhou L."/>
            <person name="Wu L."/>
            <person name="An W."/>
            <person name="Chen Y."/>
            <person name="Zhao L."/>
        </authorList>
    </citation>
    <scope>NUCLEOTIDE SEQUENCE [LARGE SCALE GENOMIC DNA]</scope>
    <source>
        <strain evidence="5 6">W25</strain>
    </source>
</reference>
<evidence type="ECO:0000313" key="5">
    <source>
        <dbReference type="EMBL" id="EST52135.1"/>
    </source>
</evidence>
<dbReference type="InterPro" id="IPR006143">
    <property type="entry name" value="RND_pump_MFP"/>
</dbReference>
<gene>
    <name evidence="5" type="ORF">T458_28090</name>
</gene>
<dbReference type="PATRIC" id="fig|1408254.3.peg.5469"/>
<dbReference type="AlphaFoldDB" id="V6M2M7"/>
<dbReference type="InterPro" id="IPR059052">
    <property type="entry name" value="HH_YbhG-like"/>
</dbReference>
<dbReference type="Pfam" id="PF25989">
    <property type="entry name" value="YknX_C"/>
    <property type="match status" value="1"/>
</dbReference>
<dbReference type="GO" id="GO:1990281">
    <property type="term" value="C:efflux pump complex"/>
    <property type="evidence" value="ECO:0007669"/>
    <property type="project" value="TreeGrafter"/>
</dbReference>
<feature type="domain" description="YknX-like C-terminal permuted SH3-like" evidence="4">
    <location>
        <begin position="358"/>
        <end position="425"/>
    </location>
</feature>
<dbReference type="Gene3D" id="2.40.30.170">
    <property type="match status" value="1"/>
</dbReference>
<sequence length="431" mass="46733">MASPKVHKSEDGLEKGAESAMTKRWLVPIAMIGLAVTTACSSNSEEMIPIAQETKQVVVEAVKTEQLQQVSELSATLQPWEEALVSFEVSGRIVELDRSEGDNVKAGDLLARVNDTDYELQVASTHAAVQQSAATLSKVQNGAREQEIAQAKLLVDKANIAQQQAQEDFQRIEKLYQENAISKSDFESMQNRLQLAQKDLENAQHAYSLITQGARTEDKTLSQATYQQAVISQEAASTTLAKTQLHSSINGTILSKLSSAGNLVSAGTPVYHIGNIDQLKVVLPVPDREISAWKVGETVAIELYGEKRDGKVVNIYPTTNKSTGTIGVEVQIENPKHDWYAGQVVKATKSIEGQEGIFVPVEAVISRGKGDAHVFVDKDGKAVKTQVEIGRMIQNKLEIRSGLTAGEQVIVKGVDRLFDGDAIEVMGGTNP</sequence>
<dbReference type="Proteomes" id="UP000017973">
    <property type="component" value="Unassembled WGS sequence"/>
</dbReference>
<dbReference type="STRING" id="1408254.T458_28090"/>
<dbReference type="PANTHER" id="PTHR30469">
    <property type="entry name" value="MULTIDRUG RESISTANCE PROTEIN MDTA"/>
    <property type="match status" value="1"/>
</dbReference>
<dbReference type="PANTHER" id="PTHR30469:SF20">
    <property type="entry name" value="EFFLUX RND TRANSPORTER PERIPLASMIC ADAPTOR SUBUNIT"/>
    <property type="match status" value="1"/>
</dbReference>
<evidence type="ECO:0000313" key="6">
    <source>
        <dbReference type="Proteomes" id="UP000017973"/>
    </source>
</evidence>
<evidence type="ECO:0000256" key="1">
    <source>
        <dbReference type="ARBA" id="ARBA00009477"/>
    </source>
</evidence>
<dbReference type="Pfam" id="PF25881">
    <property type="entry name" value="HH_YBHG"/>
    <property type="match status" value="1"/>
</dbReference>